<dbReference type="PRINTS" id="PR00453">
    <property type="entry name" value="VWFADOMAIN"/>
</dbReference>
<keyword evidence="2" id="KW-0964">Secreted</keyword>
<proteinExistence type="predicted"/>
<gene>
    <name evidence="10" type="ORF">pdam_00006771</name>
</gene>
<feature type="domain" description="ShKT" evidence="9">
    <location>
        <begin position="113"/>
        <end position="150"/>
    </location>
</feature>
<evidence type="ECO:0000256" key="4">
    <source>
        <dbReference type="ARBA" id="ARBA00022729"/>
    </source>
</evidence>
<comment type="caution">
    <text evidence="7">Lacks conserved residue(s) required for the propagation of feature annotation.</text>
</comment>
<dbReference type="PROSITE" id="PS50234">
    <property type="entry name" value="VWFA"/>
    <property type="match status" value="1"/>
</dbReference>
<dbReference type="InterPro" id="IPR002035">
    <property type="entry name" value="VWF_A"/>
</dbReference>
<dbReference type="FunFam" id="3.40.50.410:FF:000004">
    <property type="entry name" value="collagen alpha-6(VI) chain"/>
    <property type="match status" value="1"/>
</dbReference>
<keyword evidence="11" id="KW-1185">Reference proteome</keyword>
<comment type="caution">
    <text evidence="10">The sequence shown here is derived from an EMBL/GenBank/DDBJ whole genome shotgun (WGS) entry which is preliminary data.</text>
</comment>
<evidence type="ECO:0000259" key="9">
    <source>
        <dbReference type="PROSITE" id="PS51670"/>
    </source>
</evidence>
<dbReference type="CDD" id="cd01472">
    <property type="entry name" value="vWA_collagen"/>
    <property type="match status" value="1"/>
</dbReference>
<dbReference type="PANTHER" id="PTHR24020:SF20">
    <property type="entry name" value="PH DOMAIN-CONTAINING PROTEIN"/>
    <property type="match status" value="1"/>
</dbReference>
<comment type="subcellular location">
    <subcellularLocation>
        <location evidence="1">Secreted</location>
    </subcellularLocation>
</comment>
<sequence>MIISQLELGPPVVFQANIEESRLHCSLDETANDPKLIVKMKISIFYGCLLLSVLAVFTKDASSSNWNIADSNAARKSNTILNENFRSTIHHSLEDARTEAGRARQEVPQNDTCRDDKAYEAFCKDYRDNDFCTKYPYGMDKHCALTCGFCKCKTKIDIGFLVDSSGSIEKYGKGNFKKCLDFIKNAVNGSFISETFTHVGVVLFSSKIKTIFTLKQYFDAEQMIKDIEKAPYLKGGTLTAKALSFVKRKLFDETGRPEVPKVLIVMTDGKSTDNITLPAQKLHEANITVFAIGIGRNYDMGQLKEIASKPDTKYALTADFNRLNELYTSIRDDAEFNPFRPRQAISQSSIFAAWQSQHTPLIVVLKTKSEVEQHFHEHIHR</sequence>
<dbReference type="SMART" id="SM00327">
    <property type="entry name" value="VWA"/>
    <property type="match status" value="1"/>
</dbReference>
<evidence type="ECO:0000256" key="7">
    <source>
        <dbReference type="PROSITE-ProRule" id="PRU01005"/>
    </source>
</evidence>
<dbReference type="GO" id="GO:0005576">
    <property type="term" value="C:extracellular region"/>
    <property type="evidence" value="ECO:0007669"/>
    <property type="project" value="UniProtKB-SubCell"/>
</dbReference>
<evidence type="ECO:0000313" key="11">
    <source>
        <dbReference type="Proteomes" id="UP000275408"/>
    </source>
</evidence>
<dbReference type="GO" id="GO:0090729">
    <property type="term" value="F:toxin activity"/>
    <property type="evidence" value="ECO:0007669"/>
    <property type="project" value="UniProtKB-KW"/>
</dbReference>
<name>A0A3M6UVT7_POCDA</name>
<dbReference type="PROSITE" id="PS51670">
    <property type="entry name" value="SHKT"/>
    <property type="match status" value="1"/>
</dbReference>
<evidence type="ECO:0000256" key="5">
    <source>
        <dbReference type="ARBA" id="ARBA00022737"/>
    </source>
</evidence>
<dbReference type="InterPro" id="IPR036465">
    <property type="entry name" value="vWFA_dom_sf"/>
</dbReference>
<feature type="domain" description="VWFA" evidence="8">
    <location>
        <begin position="157"/>
        <end position="330"/>
    </location>
</feature>
<dbReference type="PANTHER" id="PTHR24020">
    <property type="entry name" value="COLLAGEN ALPHA"/>
    <property type="match status" value="1"/>
</dbReference>
<reference evidence="10 11" key="1">
    <citation type="journal article" date="2018" name="Sci. Rep.">
        <title>Comparative analysis of the Pocillopora damicornis genome highlights role of immune system in coral evolution.</title>
        <authorList>
            <person name="Cunning R."/>
            <person name="Bay R.A."/>
            <person name="Gillette P."/>
            <person name="Baker A.C."/>
            <person name="Traylor-Knowles N."/>
        </authorList>
    </citation>
    <scope>NUCLEOTIDE SEQUENCE [LARGE SCALE GENOMIC DNA]</scope>
    <source>
        <strain evidence="10">RSMAS</strain>
        <tissue evidence="10">Whole animal</tissue>
    </source>
</reference>
<dbReference type="InterPro" id="IPR003582">
    <property type="entry name" value="ShKT_dom"/>
</dbReference>
<keyword evidence="3" id="KW-0800">Toxin</keyword>
<dbReference type="SUPFAM" id="SSF53300">
    <property type="entry name" value="vWA-like"/>
    <property type="match status" value="1"/>
</dbReference>
<evidence type="ECO:0000256" key="6">
    <source>
        <dbReference type="ARBA" id="ARBA00023180"/>
    </source>
</evidence>
<evidence type="ECO:0000259" key="8">
    <source>
        <dbReference type="PROSITE" id="PS50234"/>
    </source>
</evidence>
<protein>
    <recommendedName>
        <fullName evidence="12">VWFA domain-containing protein</fullName>
    </recommendedName>
</protein>
<keyword evidence="5" id="KW-0677">Repeat</keyword>
<dbReference type="Pfam" id="PF00092">
    <property type="entry name" value="VWA"/>
    <property type="match status" value="1"/>
</dbReference>
<evidence type="ECO:0000313" key="10">
    <source>
        <dbReference type="EMBL" id="RMX57782.1"/>
    </source>
</evidence>
<organism evidence="10 11">
    <name type="scientific">Pocillopora damicornis</name>
    <name type="common">Cauliflower coral</name>
    <name type="synonym">Millepora damicornis</name>
    <dbReference type="NCBI Taxonomy" id="46731"/>
    <lineage>
        <taxon>Eukaryota</taxon>
        <taxon>Metazoa</taxon>
        <taxon>Cnidaria</taxon>
        <taxon>Anthozoa</taxon>
        <taxon>Hexacorallia</taxon>
        <taxon>Scleractinia</taxon>
        <taxon>Astrocoeniina</taxon>
        <taxon>Pocilloporidae</taxon>
        <taxon>Pocillopora</taxon>
    </lineage>
</organism>
<accession>A0A3M6UVT7</accession>
<dbReference type="OrthoDB" id="5990068at2759"/>
<dbReference type="EMBL" id="RCHS01000611">
    <property type="protein sequence ID" value="RMX57782.1"/>
    <property type="molecule type" value="Genomic_DNA"/>
</dbReference>
<dbReference type="Gene3D" id="3.40.50.410">
    <property type="entry name" value="von Willebrand factor, type A domain"/>
    <property type="match status" value="1"/>
</dbReference>
<evidence type="ECO:0000256" key="2">
    <source>
        <dbReference type="ARBA" id="ARBA00022525"/>
    </source>
</evidence>
<dbReference type="InterPro" id="IPR050525">
    <property type="entry name" value="ECM_Assembly_Org"/>
</dbReference>
<keyword evidence="6" id="KW-0325">Glycoprotein</keyword>
<evidence type="ECO:0000256" key="1">
    <source>
        <dbReference type="ARBA" id="ARBA00004613"/>
    </source>
</evidence>
<evidence type="ECO:0000256" key="3">
    <source>
        <dbReference type="ARBA" id="ARBA00022656"/>
    </source>
</evidence>
<dbReference type="Proteomes" id="UP000275408">
    <property type="component" value="Unassembled WGS sequence"/>
</dbReference>
<evidence type="ECO:0008006" key="12">
    <source>
        <dbReference type="Google" id="ProtNLM"/>
    </source>
</evidence>
<dbReference type="AlphaFoldDB" id="A0A3M6UVT7"/>
<keyword evidence="4" id="KW-0732">Signal</keyword>